<accession>A0A382Q387</accession>
<organism evidence="1">
    <name type="scientific">marine metagenome</name>
    <dbReference type="NCBI Taxonomy" id="408172"/>
    <lineage>
        <taxon>unclassified sequences</taxon>
        <taxon>metagenomes</taxon>
        <taxon>ecological metagenomes</taxon>
    </lineage>
</organism>
<dbReference type="AlphaFoldDB" id="A0A382Q387"/>
<dbReference type="Gene3D" id="3.40.50.1820">
    <property type="entry name" value="alpha/beta hydrolase"/>
    <property type="match status" value="1"/>
</dbReference>
<dbReference type="InterPro" id="IPR029058">
    <property type="entry name" value="AB_hydrolase_fold"/>
</dbReference>
<sequence length="81" mass="8983">MRGSIDIKYSMKQFSILLVASVVITLGQARAQESIEPKEADHKLIAYGKEKRQVLHLWLPETKAPAPLVLHYHGGGFVVGD</sequence>
<evidence type="ECO:0008006" key="2">
    <source>
        <dbReference type="Google" id="ProtNLM"/>
    </source>
</evidence>
<evidence type="ECO:0000313" key="1">
    <source>
        <dbReference type="EMBL" id="SVC80073.1"/>
    </source>
</evidence>
<feature type="non-terminal residue" evidence="1">
    <location>
        <position position="81"/>
    </location>
</feature>
<reference evidence="1" key="1">
    <citation type="submission" date="2018-05" db="EMBL/GenBank/DDBJ databases">
        <authorList>
            <person name="Lanie J.A."/>
            <person name="Ng W.-L."/>
            <person name="Kazmierczak K.M."/>
            <person name="Andrzejewski T.M."/>
            <person name="Davidsen T.M."/>
            <person name="Wayne K.J."/>
            <person name="Tettelin H."/>
            <person name="Glass J.I."/>
            <person name="Rusch D."/>
            <person name="Podicherti R."/>
            <person name="Tsui H.-C.T."/>
            <person name="Winkler M.E."/>
        </authorList>
    </citation>
    <scope>NUCLEOTIDE SEQUENCE</scope>
</reference>
<dbReference type="SUPFAM" id="SSF53474">
    <property type="entry name" value="alpha/beta-Hydrolases"/>
    <property type="match status" value="1"/>
</dbReference>
<protein>
    <recommendedName>
        <fullName evidence="2">Alpha/beta hydrolase fold-3 domain-containing protein</fullName>
    </recommendedName>
</protein>
<name>A0A382Q387_9ZZZZ</name>
<gene>
    <name evidence="1" type="ORF">METZ01_LOCUS332927</name>
</gene>
<dbReference type="EMBL" id="UINC01111684">
    <property type="protein sequence ID" value="SVC80073.1"/>
    <property type="molecule type" value="Genomic_DNA"/>
</dbReference>
<proteinExistence type="predicted"/>